<organism evidence="1 2">
    <name type="scientific">Paenibacillus brevis</name>
    <dbReference type="NCBI Taxonomy" id="2841508"/>
    <lineage>
        <taxon>Bacteria</taxon>
        <taxon>Bacillati</taxon>
        <taxon>Bacillota</taxon>
        <taxon>Bacilli</taxon>
        <taxon>Bacillales</taxon>
        <taxon>Paenibacillaceae</taxon>
        <taxon>Paenibacillus</taxon>
    </lineage>
</organism>
<accession>A0ABS6FRT3</accession>
<keyword evidence="2" id="KW-1185">Reference proteome</keyword>
<dbReference type="RefSeq" id="WP_216479259.1">
    <property type="nucleotide sequence ID" value="NZ_JAHLQJ010000010.1"/>
</dbReference>
<sequence>MKELLQKIQACTTMPQLDSLRLELVQAGKESEESFRTLQQAFIKKKNQLQRVPLKDRTW</sequence>
<reference evidence="1 2" key="1">
    <citation type="submission" date="2021-06" db="EMBL/GenBank/DDBJ databases">
        <authorList>
            <person name="Sun Q."/>
            <person name="Li D."/>
        </authorList>
    </citation>
    <scope>NUCLEOTIDE SEQUENCE [LARGE SCALE GENOMIC DNA]</scope>
    <source>
        <strain evidence="1 2">MSJ-6</strain>
    </source>
</reference>
<gene>
    <name evidence="1" type="ORF">KQJ23_12655</name>
</gene>
<proteinExistence type="predicted"/>
<name>A0ABS6FRT3_9BACL</name>
<protein>
    <submittedName>
        <fullName evidence="1">Uncharacterized protein</fullName>
    </submittedName>
</protein>
<dbReference type="Proteomes" id="UP000743001">
    <property type="component" value="Unassembled WGS sequence"/>
</dbReference>
<comment type="caution">
    <text evidence="1">The sequence shown here is derived from an EMBL/GenBank/DDBJ whole genome shotgun (WGS) entry which is preliminary data.</text>
</comment>
<evidence type="ECO:0000313" key="2">
    <source>
        <dbReference type="Proteomes" id="UP000743001"/>
    </source>
</evidence>
<evidence type="ECO:0000313" key="1">
    <source>
        <dbReference type="EMBL" id="MBU5672679.1"/>
    </source>
</evidence>
<dbReference type="EMBL" id="JAHLQJ010000010">
    <property type="protein sequence ID" value="MBU5672679.1"/>
    <property type="molecule type" value="Genomic_DNA"/>
</dbReference>